<reference evidence="1" key="1">
    <citation type="submission" date="2021-10" db="EMBL/GenBank/DDBJ databases">
        <authorList>
            <person name="Piombo E."/>
        </authorList>
    </citation>
    <scope>NUCLEOTIDE SEQUENCE</scope>
</reference>
<keyword evidence="2" id="KW-1185">Reference proteome</keyword>
<evidence type="ECO:0000313" key="1">
    <source>
        <dbReference type="EMBL" id="CAH0052268.1"/>
    </source>
</evidence>
<dbReference type="Gene3D" id="1.20.1290.10">
    <property type="entry name" value="AhpD-like"/>
    <property type="match status" value="1"/>
</dbReference>
<dbReference type="InterPro" id="IPR029032">
    <property type="entry name" value="AhpD-like"/>
</dbReference>
<dbReference type="AlphaFoldDB" id="A0A9P0ELW4"/>
<sequence length="243" mass="27271">MSATTPTLPDTFWDSLATKEDDGARIRWYMCVIINLSSLNYPDVIPQVYKHLQDHLLHDITEAQRFNAVQIIREGLIKSTGIAGAARTGNAMRTLSQCVPEEYREKSSGRANETHEFAVERGRQFWTNIYARNPAFDPEASVKASPDYAFVVRDVLYARVFSYDGVIDPLTTGLAMVSALYGMDCPNQLQHHMKGFLFNGGRREELFALRGLCLGIAKILGVQSRYGEWPIPSVESAQPLPKQ</sequence>
<name>A0A9P0ELW4_9HYPO</name>
<dbReference type="EMBL" id="CABFOC020000044">
    <property type="protein sequence ID" value="CAH0052268.1"/>
    <property type="molecule type" value="Genomic_DNA"/>
</dbReference>
<organism evidence="1 2">
    <name type="scientific">Clonostachys solani</name>
    <dbReference type="NCBI Taxonomy" id="160281"/>
    <lineage>
        <taxon>Eukaryota</taxon>
        <taxon>Fungi</taxon>
        <taxon>Dikarya</taxon>
        <taxon>Ascomycota</taxon>
        <taxon>Pezizomycotina</taxon>
        <taxon>Sordariomycetes</taxon>
        <taxon>Hypocreomycetidae</taxon>
        <taxon>Hypocreales</taxon>
        <taxon>Bionectriaceae</taxon>
        <taxon>Clonostachys</taxon>
    </lineage>
</organism>
<dbReference type="SUPFAM" id="SSF69118">
    <property type="entry name" value="AhpD-like"/>
    <property type="match status" value="1"/>
</dbReference>
<proteinExistence type="predicted"/>
<comment type="caution">
    <text evidence="1">The sequence shown here is derived from an EMBL/GenBank/DDBJ whole genome shotgun (WGS) entry which is preliminary data.</text>
</comment>
<dbReference type="PANTHER" id="PTHR28180">
    <property type="entry name" value="CONSERVED MITOCHONDRIAL PROTEIN-RELATED"/>
    <property type="match status" value="1"/>
</dbReference>
<dbReference type="InterPro" id="IPR052999">
    <property type="entry name" value="PTS1_Protein"/>
</dbReference>
<dbReference type="PANTHER" id="PTHR28180:SF2">
    <property type="entry name" value="PEROXISOMAL PROTEIN 2"/>
    <property type="match status" value="1"/>
</dbReference>
<dbReference type="OrthoDB" id="5537330at2759"/>
<dbReference type="Proteomes" id="UP000775872">
    <property type="component" value="Unassembled WGS sequence"/>
</dbReference>
<evidence type="ECO:0000313" key="2">
    <source>
        <dbReference type="Proteomes" id="UP000775872"/>
    </source>
</evidence>
<protein>
    <submittedName>
        <fullName evidence="1">Uncharacterized protein</fullName>
    </submittedName>
</protein>
<gene>
    <name evidence="1" type="ORF">CSOL1703_00015388</name>
</gene>
<accession>A0A9P0ELW4</accession>